<name>A0A5E8HER8_9LEPT</name>
<protein>
    <submittedName>
        <fullName evidence="1">Uncharacterized protein</fullName>
    </submittedName>
</protein>
<sequence length="43" mass="5139">MGFFGYTLLSFGKRLAQELEKEVTKMRKRQQTKTPETEDRFLV</sequence>
<evidence type="ECO:0000313" key="2">
    <source>
        <dbReference type="Proteomes" id="UP000013996"/>
    </source>
</evidence>
<dbReference type="Proteomes" id="UP000013996">
    <property type="component" value="Unassembled WGS sequence"/>
</dbReference>
<evidence type="ECO:0000313" key="1">
    <source>
        <dbReference type="EMBL" id="EOQ89775.1"/>
    </source>
</evidence>
<proteinExistence type="predicted"/>
<dbReference type="AlphaFoldDB" id="A0A5E8HER8"/>
<accession>A0A5E8HER8</accession>
<reference evidence="1 2" key="1">
    <citation type="submission" date="2013-04" db="EMBL/GenBank/DDBJ databases">
        <authorList>
            <person name="Harkins D.M."/>
            <person name="Durkin A.S."/>
            <person name="Brinkac L.M."/>
            <person name="Haft D.H."/>
            <person name="Selengut J.D."/>
            <person name="Sanka R."/>
            <person name="DePew J."/>
            <person name="Purushe J."/>
            <person name="Hartskeerl R.A."/>
            <person name="Ahmed A."/>
            <person name="van der Linden H."/>
            <person name="Goris M.G.A."/>
            <person name="Vinetz J.M."/>
            <person name="Sutton G.G."/>
            <person name="Nierman W.C."/>
            <person name="Fouts D.E."/>
        </authorList>
    </citation>
    <scope>NUCLEOTIDE SEQUENCE [LARGE SCALE GENOMIC DNA]</scope>
    <source>
        <strain evidence="1 2">Sao Paulo</strain>
    </source>
</reference>
<organism evidence="1 2">
    <name type="scientific">Leptospira yanagawae serovar Saopaulo str. Sao Paulo = ATCC 700523</name>
    <dbReference type="NCBI Taxonomy" id="1249483"/>
    <lineage>
        <taxon>Bacteria</taxon>
        <taxon>Pseudomonadati</taxon>
        <taxon>Spirochaetota</taxon>
        <taxon>Spirochaetia</taxon>
        <taxon>Leptospirales</taxon>
        <taxon>Leptospiraceae</taxon>
        <taxon>Leptospira</taxon>
    </lineage>
</organism>
<comment type="caution">
    <text evidence="1">The sequence shown here is derived from an EMBL/GenBank/DDBJ whole genome shotgun (WGS) entry which is preliminary data.</text>
</comment>
<dbReference type="EMBL" id="AOGX02000015">
    <property type="protein sequence ID" value="EOQ89775.1"/>
    <property type="molecule type" value="Genomic_DNA"/>
</dbReference>
<dbReference type="STRING" id="1249483.LEP1GSC202_1827"/>
<gene>
    <name evidence="1" type="ORF">LEP1GSC202_1827</name>
</gene>